<dbReference type="EMBL" id="AYOZ01000013">
    <property type="protein sequence ID" value="ETI60467.1"/>
    <property type="molecule type" value="Genomic_DNA"/>
</dbReference>
<comment type="subcellular location">
    <subcellularLocation>
        <location evidence="2">Membrane</location>
    </subcellularLocation>
</comment>
<dbReference type="PATRIC" id="fig|1208321.3.peg.1816"/>
<dbReference type="CDD" id="cd00082">
    <property type="entry name" value="HisKA"/>
    <property type="match status" value="1"/>
</dbReference>
<keyword evidence="5" id="KW-0808">Transferase</keyword>
<gene>
    <name evidence="13" type="ORF">D104_09130</name>
</gene>
<dbReference type="InterPro" id="IPR050351">
    <property type="entry name" value="BphY/WalK/GraS-like"/>
</dbReference>
<dbReference type="AlphaFoldDB" id="W1RTY4"/>
<dbReference type="Pfam" id="PF02518">
    <property type="entry name" value="HATPase_c"/>
    <property type="match status" value="1"/>
</dbReference>
<evidence type="ECO:0000256" key="3">
    <source>
        <dbReference type="ARBA" id="ARBA00012438"/>
    </source>
</evidence>
<feature type="transmembrane region" description="Helical" evidence="10">
    <location>
        <begin position="310"/>
        <end position="330"/>
    </location>
</feature>
<dbReference type="SMART" id="SM01079">
    <property type="entry name" value="CHASE"/>
    <property type="match status" value="1"/>
</dbReference>
<dbReference type="InterPro" id="IPR003661">
    <property type="entry name" value="HisK_dim/P_dom"/>
</dbReference>
<dbReference type="PANTHER" id="PTHR42878">
    <property type="entry name" value="TWO-COMPONENT HISTIDINE KINASE"/>
    <property type="match status" value="1"/>
</dbReference>
<dbReference type="InterPro" id="IPR004358">
    <property type="entry name" value="Sig_transdc_His_kin-like_C"/>
</dbReference>
<evidence type="ECO:0000256" key="9">
    <source>
        <dbReference type="ARBA" id="ARBA00023136"/>
    </source>
</evidence>
<dbReference type="PROSITE" id="PS50109">
    <property type="entry name" value="HIS_KIN"/>
    <property type="match status" value="1"/>
</dbReference>
<dbReference type="InterPro" id="IPR036097">
    <property type="entry name" value="HisK_dim/P_sf"/>
</dbReference>
<dbReference type="RefSeq" id="WP_024023962.1">
    <property type="nucleotide sequence ID" value="NZ_AYOZ01000013.1"/>
</dbReference>
<dbReference type="STRING" id="1208321.D104_09130"/>
<keyword evidence="14" id="KW-1185">Reference proteome</keyword>
<dbReference type="InterPro" id="IPR003594">
    <property type="entry name" value="HATPase_dom"/>
</dbReference>
<evidence type="ECO:0000256" key="4">
    <source>
        <dbReference type="ARBA" id="ARBA00022553"/>
    </source>
</evidence>
<dbReference type="Pfam" id="PF00512">
    <property type="entry name" value="HisKA"/>
    <property type="match status" value="1"/>
</dbReference>
<dbReference type="SUPFAM" id="SSF55874">
    <property type="entry name" value="ATPase domain of HSP90 chaperone/DNA topoisomerase II/histidine kinase"/>
    <property type="match status" value="1"/>
</dbReference>
<dbReference type="OrthoDB" id="9808408at2"/>
<dbReference type="CDD" id="cd00075">
    <property type="entry name" value="HATPase"/>
    <property type="match status" value="1"/>
</dbReference>
<dbReference type="Proteomes" id="UP000018857">
    <property type="component" value="Unassembled WGS sequence"/>
</dbReference>
<dbReference type="PRINTS" id="PR00344">
    <property type="entry name" value="BCTRLSENSOR"/>
</dbReference>
<dbReference type="GO" id="GO:0030295">
    <property type="term" value="F:protein kinase activator activity"/>
    <property type="evidence" value="ECO:0007669"/>
    <property type="project" value="TreeGrafter"/>
</dbReference>
<dbReference type="eggNOG" id="COG3614">
    <property type="taxonomic scope" value="Bacteria"/>
</dbReference>
<dbReference type="eggNOG" id="COG4251">
    <property type="taxonomic scope" value="Bacteria"/>
</dbReference>
<protein>
    <recommendedName>
        <fullName evidence="3">histidine kinase</fullName>
        <ecNumber evidence="3">2.7.13.3</ecNumber>
    </recommendedName>
</protein>
<dbReference type="InterPro" id="IPR005467">
    <property type="entry name" value="His_kinase_dom"/>
</dbReference>
<accession>W1RTY4</accession>
<organism evidence="13 14">
    <name type="scientific">Marinomonas profundimaris</name>
    <dbReference type="NCBI Taxonomy" id="1208321"/>
    <lineage>
        <taxon>Bacteria</taxon>
        <taxon>Pseudomonadati</taxon>
        <taxon>Pseudomonadota</taxon>
        <taxon>Gammaproteobacteria</taxon>
        <taxon>Oceanospirillales</taxon>
        <taxon>Oceanospirillaceae</taxon>
        <taxon>Marinomonas</taxon>
    </lineage>
</organism>
<evidence type="ECO:0000256" key="10">
    <source>
        <dbReference type="SAM" id="Phobius"/>
    </source>
</evidence>
<feature type="domain" description="Histidine kinase" evidence="11">
    <location>
        <begin position="382"/>
        <end position="593"/>
    </location>
</feature>
<comment type="catalytic activity">
    <reaction evidence="1">
        <text>ATP + protein L-histidine = ADP + protein N-phospho-L-histidine.</text>
        <dbReference type="EC" id="2.7.13.3"/>
    </reaction>
</comment>
<evidence type="ECO:0000259" key="11">
    <source>
        <dbReference type="PROSITE" id="PS50109"/>
    </source>
</evidence>
<evidence type="ECO:0000256" key="1">
    <source>
        <dbReference type="ARBA" id="ARBA00000085"/>
    </source>
</evidence>
<dbReference type="InterPro" id="IPR036890">
    <property type="entry name" value="HATPase_C_sf"/>
</dbReference>
<dbReference type="InterPro" id="IPR042240">
    <property type="entry name" value="CHASE_sf"/>
</dbReference>
<dbReference type="Gene3D" id="3.30.450.350">
    <property type="entry name" value="CHASE domain"/>
    <property type="match status" value="1"/>
</dbReference>
<dbReference type="SUPFAM" id="SSF47384">
    <property type="entry name" value="Homodimeric domain of signal transducing histidine kinase"/>
    <property type="match status" value="1"/>
</dbReference>
<dbReference type="GO" id="GO:0000155">
    <property type="term" value="F:phosphorelay sensor kinase activity"/>
    <property type="evidence" value="ECO:0007669"/>
    <property type="project" value="InterPro"/>
</dbReference>
<evidence type="ECO:0000313" key="14">
    <source>
        <dbReference type="Proteomes" id="UP000018857"/>
    </source>
</evidence>
<dbReference type="GO" id="GO:0016020">
    <property type="term" value="C:membrane"/>
    <property type="evidence" value="ECO:0007669"/>
    <property type="project" value="UniProtKB-SubCell"/>
</dbReference>
<dbReference type="PANTHER" id="PTHR42878:SF15">
    <property type="entry name" value="BACTERIOPHYTOCHROME"/>
    <property type="match status" value="1"/>
</dbReference>
<evidence type="ECO:0000259" key="12">
    <source>
        <dbReference type="PROSITE" id="PS50839"/>
    </source>
</evidence>
<dbReference type="EC" id="2.7.13.3" evidence="3"/>
<keyword evidence="8 10" id="KW-1133">Transmembrane helix</keyword>
<dbReference type="Gene3D" id="3.30.565.10">
    <property type="entry name" value="Histidine kinase-like ATPase, C-terminal domain"/>
    <property type="match status" value="1"/>
</dbReference>
<evidence type="ECO:0000256" key="7">
    <source>
        <dbReference type="ARBA" id="ARBA00022777"/>
    </source>
</evidence>
<evidence type="ECO:0000256" key="6">
    <source>
        <dbReference type="ARBA" id="ARBA00022692"/>
    </source>
</evidence>
<dbReference type="InterPro" id="IPR006189">
    <property type="entry name" value="CHASE_dom"/>
</dbReference>
<sequence>MYKHSKILSGSWRLHWTHWVVIALSLLLTFSAWFITSQQVQQKTKAQFDFQADQIIELVQERMAKYEEALWAGVALLHAMPNKTSRDDWRVFATRLKIESRFPGINGLGVIHYVSEASMPDYLNWQRESMPNYALHPKHNEGEYWPITYIEPLASNQKAVGLDMAHEKNRYNAAKKARDTGEANITGPITLVQDAKKTPGFLFYAPWYGDDRSPIHAVSQETTFLGLVYAQFIMHKLMDGALANTNRQVNFSIDDGEEALYSELNANSENYDSKPLFLEKIAVDMYGRHWVFTVQSSKLFREQHSQTQPIMILIGGIVIDALLFFIFILLSRANRRAVAYADKVTEDLKQSNQALMAAHSDIQMRNTELVEANKDLDQFAFVASHDLKAPLRGISQLAQWIEEDLKDSLTPQTSEFMTLLQGRVSRLDKLLDALLSYSRIGREKATFETFNLGGRATELFSFLSPDQTFEFRCDDEVGDITTVVVPLEIVLRNLIANAYKHHHKDAGIITFTAKVKDDHYVMTIEDNGPGIPQEHQQKIFELFRTLKPRDEVEGSGLGLSMVKKILERYGCEYQVVSDGKNGTTFCFDWPSEQQLKDMLSKQ</sequence>
<feature type="transmembrane region" description="Helical" evidence="10">
    <location>
        <begin position="16"/>
        <end position="35"/>
    </location>
</feature>
<comment type="caution">
    <text evidence="13">The sequence shown here is derived from an EMBL/GenBank/DDBJ whole genome shotgun (WGS) entry which is preliminary data.</text>
</comment>
<reference evidence="13 14" key="1">
    <citation type="journal article" date="2014" name="Genome Announc.">
        <title>Draft Genome Sequence of Marinomonas sp. Strain D104, a Polycyclic Aromatic Hydrocarbon-Degrading Bacterium from the Deep-Sea Sediment of the Arctic Ocean.</title>
        <authorList>
            <person name="Dong C."/>
            <person name="Bai X."/>
            <person name="Lai Q."/>
            <person name="Xie Y."/>
            <person name="Chen X."/>
            <person name="Shao Z."/>
        </authorList>
    </citation>
    <scope>NUCLEOTIDE SEQUENCE [LARGE SCALE GENOMIC DNA]</scope>
    <source>
        <strain evidence="13 14">D104</strain>
    </source>
</reference>
<evidence type="ECO:0000256" key="2">
    <source>
        <dbReference type="ARBA" id="ARBA00004370"/>
    </source>
</evidence>
<dbReference type="GO" id="GO:0007234">
    <property type="term" value="P:osmosensory signaling via phosphorelay pathway"/>
    <property type="evidence" value="ECO:0007669"/>
    <property type="project" value="TreeGrafter"/>
</dbReference>
<keyword evidence="9 10" id="KW-0472">Membrane</keyword>
<evidence type="ECO:0000256" key="5">
    <source>
        <dbReference type="ARBA" id="ARBA00022679"/>
    </source>
</evidence>
<dbReference type="GO" id="GO:0000156">
    <property type="term" value="F:phosphorelay response regulator activity"/>
    <property type="evidence" value="ECO:0007669"/>
    <property type="project" value="TreeGrafter"/>
</dbReference>
<dbReference type="SMART" id="SM00387">
    <property type="entry name" value="HATPase_c"/>
    <property type="match status" value="1"/>
</dbReference>
<feature type="domain" description="CHASE" evidence="12">
    <location>
        <begin position="143"/>
        <end position="244"/>
    </location>
</feature>
<name>W1RTY4_9GAMM</name>
<keyword evidence="4" id="KW-0597">Phosphoprotein</keyword>
<keyword evidence="7 13" id="KW-0418">Kinase</keyword>
<dbReference type="Pfam" id="PF03924">
    <property type="entry name" value="CHASE"/>
    <property type="match status" value="1"/>
</dbReference>
<proteinExistence type="predicted"/>
<dbReference type="PROSITE" id="PS50839">
    <property type="entry name" value="CHASE"/>
    <property type="match status" value="1"/>
</dbReference>
<dbReference type="SMART" id="SM00388">
    <property type="entry name" value="HisKA"/>
    <property type="match status" value="1"/>
</dbReference>
<dbReference type="Gene3D" id="1.10.287.130">
    <property type="match status" value="1"/>
</dbReference>
<evidence type="ECO:0000313" key="13">
    <source>
        <dbReference type="EMBL" id="ETI60467.1"/>
    </source>
</evidence>
<keyword evidence="6 10" id="KW-0812">Transmembrane</keyword>
<evidence type="ECO:0000256" key="8">
    <source>
        <dbReference type="ARBA" id="ARBA00022989"/>
    </source>
</evidence>